<dbReference type="Pfam" id="PF00188">
    <property type="entry name" value="CAP"/>
    <property type="match status" value="1"/>
</dbReference>
<protein>
    <recommendedName>
        <fullName evidence="1">SCP domain-containing protein</fullName>
    </recommendedName>
</protein>
<dbReference type="SUPFAM" id="SSF55797">
    <property type="entry name" value="PR-1-like"/>
    <property type="match status" value="1"/>
</dbReference>
<name>A0A0D6MBK8_9BILA</name>
<feature type="domain" description="SCP" evidence="1">
    <location>
        <begin position="7"/>
        <end position="106"/>
    </location>
</feature>
<dbReference type="Gene3D" id="3.40.33.10">
    <property type="entry name" value="CAP"/>
    <property type="match status" value="1"/>
</dbReference>
<evidence type="ECO:0000313" key="2">
    <source>
        <dbReference type="EMBL" id="EPB77802.1"/>
    </source>
</evidence>
<organism evidence="2 3">
    <name type="scientific">Ancylostoma ceylanicum</name>
    <dbReference type="NCBI Taxonomy" id="53326"/>
    <lineage>
        <taxon>Eukaryota</taxon>
        <taxon>Metazoa</taxon>
        <taxon>Ecdysozoa</taxon>
        <taxon>Nematoda</taxon>
        <taxon>Chromadorea</taxon>
        <taxon>Rhabditida</taxon>
        <taxon>Rhabditina</taxon>
        <taxon>Rhabditomorpha</taxon>
        <taxon>Strongyloidea</taxon>
        <taxon>Ancylostomatidae</taxon>
        <taxon>Ancylostomatinae</taxon>
        <taxon>Ancylostoma</taxon>
    </lineage>
</organism>
<gene>
    <name evidence="2" type="ORF">ANCCEY_03070</name>
</gene>
<dbReference type="EMBL" id="KE124827">
    <property type="protein sequence ID" value="EPB77802.1"/>
    <property type="molecule type" value="Genomic_DNA"/>
</dbReference>
<proteinExistence type="predicted"/>
<accession>A0A0D6MBK8</accession>
<evidence type="ECO:0000259" key="1">
    <source>
        <dbReference type="Pfam" id="PF00188"/>
    </source>
</evidence>
<sequence length="151" mass="16679">MWSTSAVWDCTIEQHAFETACTGTVDKQKFSENKATFKSRTCNDTEATKKLLKTWWDEARQVDLDASQKYEQTLEHFGPMAADVATRFGCSYAACAGSESTLHCVYNQKLEIGTDNVYEAANPDACQCDQNAPCVAYLCQTASTAGELMIT</sequence>
<dbReference type="Proteomes" id="UP000054495">
    <property type="component" value="Unassembled WGS sequence"/>
</dbReference>
<dbReference type="InterPro" id="IPR035940">
    <property type="entry name" value="CAP_sf"/>
</dbReference>
<dbReference type="AlphaFoldDB" id="A0A0D6MBK8"/>
<dbReference type="InterPro" id="IPR014044">
    <property type="entry name" value="CAP_dom"/>
</dbReference>
<evidence type="ECO:0000313" key="3">
    <source>
        <dbReference type="Proteomes" id="UP000054495"/>
    </source>
</evidence>
<reference evidence="2 3" key="1">
    <citation type="submission" date="2013-05" db="EMBL/GenBank/DDBJ databases">
        <title>Draft genome of the parasitic nematode Anyclostoma ceylanicum.</title>
        <authorList>
            <person name="Mitreva M."/>
        </authorList>
    </citation>
    <scope>NUCLEOTIDE SEQUENCE [LARGE SCALE GENOMIC DNA]</scope>
</reference>
<keyword evidence="3" id="KW-1185">Reference proteome</keyword>